<organism evidence="10 11">
    <name type="scientific">Metallococcus carri</name>
    <dbReference type="NCBI Taxonomy" id="1656884"/>
    <lineage>
        <taxon>Bacteria</taxon>
        <taxon>Bacillati</taxon>
        <taxon>Actinomycetota</taxon>
        <taxon>Actinomycetes</taxon>
        <taxon>Micrococcales</taxon>
        <taxon>Dermacoccaceae</taxon>
        <taxon>Metallococcus</taxon>
    </lineage>
</organism>
<dbReference type="InterPro" id="IPR004568">
    <property type="entry name" value="Ppantetheine-prot_Trfase_dom"/>
</dbReference>
<dbReference type="InterPro" id="IPR002582">
    <property type="entry name" value="ACPS"/>
</dbReference>
<evidence type="ECO:0000256" key="6">
    <source>
        <dbReference type="ARBA" id="ARBA00023098"/>
    </source>
</evidence>
<evidence type="ECO:0000313" key="11">
    <source>
        <dbReference type="Proteomes" id="UP000744769"/>
    </source>
</evidence>
<comment type="caution">
    <text evidence="10">The sequence shown here is derived from an EMBL/GenBank/DDBJ whole genome shotgun (WGS) entry which is preliminary data.</text>
</comment>
<name>A0A967E9R3_9MICO</name>
<keyword evidence="3 8" id="KW-0479">Metal-binding</keyword>
<comment type="cofactor">
    <cofactor evidence="8">
        <name>Mg(2+)</name>
        <dbReference type="ChEBI" id="CHEBI:18420"/>
    </cofactor>
</comment>
<feature type="binding site" evidence="8">
    <location>
        <position position="8"/>
    </location>
    <ligand>
        <name>Mg(2+)</name>
        <dbReference type="ChEBI" id="CHEBI:18420"/>
    </ligand>
</feature>
<evidence type="ECO:0000256" key="5">
    <source>
        <dbReference type="ARBA" id="ARBA00022842"/>
    </source>
</evidence>
<gene>
    <name evidence="8" type="primary">acpS</name>
    <name evidence="10" type="ORF">G9U51_12785</name>
</gene>
<evidence type="ECO:0000256" key="1">
    <source>
        <dbReference type="ARBA" id="ARBA00022516"/>
    </source>
</evidence>
<dbReference type="Gene3D" id="3.90.470.20">
    <property type="entry name" value="4'-phosphopantetheinyl transferase domain"/>
    <property type="match status" value="1"/>
</dbReference>
<dbReference type="HAMAP" id="MF_00101">
    <property type="entry name" value="AcpS"/>
    <property type="match status" value="1"/>
</dbReference>
<keyword evidence="2 8" id="KW-0808">Transferase</keyword>
<dbReference type="EMBL" id="JAAOIV010000009">
    <property type="protein sequence ID" value="NHN56657.1"/>
    <property type="molecule type" value="Genomic_DNA"/>
</dbReference>
<evidence type="ECO:0000256" key="3">
    <source>
        <dbReference type="ARBA" id="ARBA00022723"/>
    </source>
</evidence>
<keyword evidence="6 8" id="KW-0443">Lipid metabolism</keyword>
<proteinExistence type="inferred from homology"/>
<keyword evidence="5 8" id="KW-0460">Magnesium</keyword>
<evidence type="ECO:0000256" key="7">
    <source>
        <dbReference type="ARBA" id="ARBA00023160"/>
    </source>
</evidence>
<evidence type="ECO:0000256" key="2">
    <source>
        <dbReference type="ARBA" id="ARBA00022679"/>
    </source>
</evidence>
<feature type="binding site" evidence="8">
    <location>
        <position position="50"/>
    </location>
    <ligand>
        <name>Mg(2+)</name>
        <dbReference type="ChEBI" id="CHEBI:18420"/>
    </ligand>
</feature>
<dbReference type="Proteomes" id="UP000744769">
    <property type="component" value="Unassembled WGS sequence"/>
</dbReference>
<comment type="subcellular location">
    <subcellularLocation>
        <location evidence="8">Cytoplasm</location>
    </subcellularLocation>
</comment>
<dbReference type="InterPro" id="IPR037143">
    <property type="entry name" value="4-PPantetheinyl_Trfase_dom_sf"/>
</dbReference>
<keyword evidence="11" id="KW-1185">Reference proteome</keyword>
<keyword evidence="7 8" id="KW-0275">Fatty acid biosynthesis</keyword>
<evidence type="ECO:0000256" key="4">
    <source>
        <dbReference type="ARBA" id="ARBA00022832"/>
    </source>
</evidence>
<comment type="function">
    <text evidence="8">Transfers the 4'-phosphopantetheine moiety from coenzyme A to a Ser of acyl-carrier-protein.</text>
</comment>
<dbReference type="SUPFAM" id="SSF56214">
    <property type="entry name" value="4'-phosphopantetheinyl transferase"/>
    <property type="match status" value="1"/>
</dbReference>
<evidence type="ECO:0000256" key="8">
    <source>
        <dbReference type="HAMAP-Rule" id="MF_00101"/>
    </source>
</evidence>
<keyword evidence="1 8" id="KW-0444">Lipid biosynthesis</keyword>
<accession>A0A967E9R3</accession>
<comment type="catalytic activity">
    <reaction evidence="8">
        <text>apo-[ACP] + CoA = holo-[ACP] + adenosine 3',5'-bisphosphate + H(+)</text>
        <dbReference type="Rhea" id="RHEA:12068"/>
        <dbReference type="Rhea" id="RHEA-COMP:9685"/>
        <dbReference type="Rhea" id="RHEA-COMP:9690"/>
        <dbReference type="ChEBI" id="CHEBI:15378"/>
        <dbReference type="ChEBI" id="CHEBI:29999"/>
        <dbReference type="ChEBI" id="CHEBI:57287"/>
        <dbReference type="ChEBI" id="CHEBI:58343"/>
        <dbReference type="ChEBI" id="CHEBI:64479"/>
        <dbReference type="EC" id="2.7.8.7"/>
    </reaction>
</comment>
<dbReference type="AlphaFoldDB" id="A0A967E9R3"/>
<protein>
    <recommendedName>
        <fullName evidence="8">Holo-[acyl-carrier-protein] synthase</fullName>
        <shortName evidence="8">Holo-ACP synthase</shortName>
        <ecNumber evidence="8">2.7.8.7</ecNumber>
    </recommendedName>
    <alternativeName>
        <fullName evidence="8">4'-phosphopantetheinyl transferase AcpS</fullName>
    </alternativeName>
</protein>
<evidence type="ECO:0000313" key="10">
    <source>
        <dbReference type="EMBL" id="NHN56657.1"/>
    </source>
</evidence>
<dbReference type="GO" id="GO:0008897">
    <property type="term" value="F:holo-[acyl-carrier-protein] synthase activity"/>
    <property type="evidence" value="ECO:0007669"/>
    <property type="project" value="UniProtKB-UniRule"/>
</dbReference>
<dbReference type="NCBIfam" id="NF000832">
    <property type="entry name" value="PRK00070.3-2"/>
    <property type="match status" value="1"/>
</dbReference>
<dbReference type="NCBIfam" id="TIGR00516">
    <property type="entry name" value="acpS"/>
    <property type="match status" value="1"/>
</dbReference>
<keyword evidence="8" id="KW-0963">Cytoplasm</keyword>
<comment type="similarity">
    <text evidence="8">Belongs to the P-Pant transferase superfamily. AcpS family.</text>
</comment>
<dbReference type="GO" id="GO:0006633">
    <property type="term" value="P:fatty acid biosynthetic process"/>
    <property type="evidence" value="ECO:0007669"/>
    <property type="project" value="UniProtKB-UniRule"/>
</dbReference>
<dbReference type="RefSeq" id="WP_166197322.1">
    <property type="nucleotide sequence ID" value="NZ_JAAOIV010000009.1"/>
</dbReference>
<reference evidence="10" key="1">
    <citation type="submission" date="2020-03" db="EMBL/GenBank/DDBJ databases">
        <title>Draft sequencing of Calidifontibacter sp. DB0510.</title>
        <authorList>
            <person name="Kim D.-U."/>
        </authorList>
    </citation>
    <scope>NUCLEOTIDE SEQUENCE</scope>
    <source>
        <strain evidence="10">DB0510</strain>
    </source>
</reference>
<keyword evidence="4 8" id="KW-0276">Fatty acid metabolism</keyword>
<dbReference type="NCBIfam" id="TIGR00556">
    <property type="entry name" value="pantethn_trn"/>
    <property type="match status" value="1"/>
</dbReference>
<dbReference type="GO" id="GO:0000287">
    <property type="term" value="F:magnesium ion binding"/>
    <property type="evidence" value="ECO:0007669"/>
    <property type="project" value="UniProtKB-UniRule"/>
</dbReference>
<feature type="domain" description="4'-phosphopantetheinyl transferase" evidence="9">
    <location>
        <begin position="4"/>
        <end position="105"/>
    </location>
</feature>
<sequence length="119" mass="12145">MILGVGLDVVDIERFTATLQRTPTLAGRLFVESELDLPPVSLAGRFAAKEAIAKALGAPAGMAWHDAVVVRGEHGQPSFAISGTVAARAADLGVDRVHLSISHDGGVAVAVVIVEGAPA</sequence>
<evidence type="ECO:0000259" key="9">
    <source>
        <dbReference type="Pfam" id="PF01648"/>
    </source>
</evidence>
<dbReference type="Pfam" id="PF01648">
    <property type="entry name" value="ACPS"/>
    <property type="match status" value="1"/>
</dbReference>
<dbReference type="InterPro" id="IPR008278">
    <property type="entry name" value="4-PPantetheinyl_Trfase_dom"/>
</dbReference>
<dbReference type="GO" id="GO:0005737">
    <property type="term" value="C:cytoplasm"/>
    <property type="evidence" value="ECO:0007669"/>
    <property type="project" value="UniProtKB-SubCell"/>
</dbReference>
<dbReference type="EC" id="2.7.8.7" evidence="8"/>